<dbReference type="PANTHER" id="PTHR34070:SF1">
    <property type="entry name" value="DNA ALKYLATION REPAIR PROTEIN"/>
    <property type="match status" value="1"/>
</dbReference>
<evidence type="ECO:0000313" key="1">
    <source>
        <dbReference type="EMBL" id="PJE63932.1"/>
    </source>
</evidence>
<dbReference type="Gene3D" id="1.25.10.90">
    <property type="match status" value="1"/>
</dbReference>
<dbReference type="InterPro" id="IPR016024">
    <property type="entry name" value="ARM-type_fold"/>
</dbReference>
<name>A0A2M8KVJ7_9BACT</name>
<dbReference type="Proteomes" id="UP000231569">
    <property type="component" value="Unassembled WGS sequence"/>
</dbReference>
<accession>A0A2M8KVJ7</accession>
<dbReference type="AlphaFoldDB" id="A0A2M8KVJ7"/>
<dbReference type="InterPro" id="IPR014825">
    <property type="entry name" value="DNA_alkylation"/>
</dbReference>
<dbReference type="SUPFAM" id="SSF48371">
    <property type="entry name" value="ARM repeat"/>
    <property type="match status" value="1"/>
</dbReference>
<proteinExistence type="predicted"/>
<dbReference type="Pfam" id="PF08713">
    <property type="entry name" value="DNA_alkylation"/>
    <property type="match status" value="1"/>
</dbReference>
<comment type="caution">
    <text evidence="1">The sequence shown here is derived from an EMBL/GenBank/DDBJ whole genome shotgun (WGS) entry which is preliminary data.</text>
</comment>
<evidence type="ECO:0000313" key="2">
    <source>
        <dbReference type="Proteomes" id="UP000231569"/>
    </source>
</evidence>
<gene>
    <name evidence="1" type="ORF">COU89_00590</name>
</gene>
<protein>
    <submittedName>
        <fullName evidence="1">DNA alkylation repair protein</fullName>
    </submittedName>
</protein>
<dbReference type="CDD" id="cd06561">
    <property type="entry name" value="AlkD_like"/>
    <property type="match status" value="1"/>
</dbReference>
<sequence length="243" mass="28595">MSLDQLLCETYRLANPEKQKVFIRFFKTGPGQYGEGDQFLGLTVPQQRILAKKYQHLPLPEIETLLTNPIHELRLTALMILTYHFQNKNVDKKTIVDFYLKHTQWINNWDLVDLSAYKILGEYLRTHDTKASILYRLANSPLLWERRIAIVSTFAFIRHHHLTHTFALSKLLLYDTHDLIHKAVGWMLREAGKKDATQLRQFLNTYAAVMPRTMLRYSVEKFSDSARKHYLSLRSKIIPAQRK</sequence>
<reference evidence="2" key="1">
    <citation type="submission" date="2017-09" db="EMBL/GenBank/DDBJ databases">
        <title>Depth-based differentiation of microbial function through sediment-hosted aquifers and enrichment of novel symbionts in the deep terrestrial subsurface.</title>
        <authorList>
            <person name="Probst A.J."/>
            <person name="Ladd B."/>
            <person name="Jarett J.K."/>
            <person name="Geller-Mcgrath D.E."/>
            <person name="Sieber C.M.K."/>
            <person name="Emerson J.B."/>
            <person name="Anantharaman K."/>
            <person name="Thomas B.C."/>
            <person name="Malmstrom R."/>
            <person name="Stieglmeier M."/>
            <person name="Klingl A."/>
            <person name="Woyke T."/>
            <person name="Ryan C.M."/>
            <person name="Banfield J.F."/>
        </authorList>
    </citation>
    <scope>NUCLEOTIDE SEQUENCE [LARGE SCALE GENOMIC DNA]</scope>
</reference>
<dbReference type="EMBL" id="PFEE01000012">
    <property type="protein sequence ID" value="PJE63932.1"/>
    <property type="molecule type" value="Genomic_DNA"/>
</dbReference>
<organism evidence="1 2">
    <name type="scientific">Candidatus Roizmanbacteria bacterium CG10_big_fil_rev_8_21_14_0_10_45_7</name>
    <dbReference type="NCBI Taxonomy" id="1974854"/>
    <lineage>
        <taxon>Bacteria</taxon>
        <taxon>Candidatus Roizmaniibacteriota</taxon>
    </lineage>
</organism>
<dbReference type="PANTHER" id="PTHR34070">
    <property type="entry name" value="ARMADILLO-TYPE FOLD"/>
    <property type="match status" value="1"/>
</dbReference>